<comment type="caution">
    <text evidence="6">The sequence shown here is derived from an EMBL/GenBank/DDBJ whole genome shotgun (WGS) entry which is preliminary data.</text>
</comment>
<dbReference type="InterPro" id="IPR017871">
    <property type="entry name" value="ABC_transporter-like_CS"/>
</dbReference>
<dbReference type="PROSITE" id="PS00211">
    <property type="entry name" value="ABC_TRANSPORTER_1"/>
    <property type="match status" value="1"/>
</dbReference>
<dbReference type="AlphaFoldDB" id="A0A7Y9IF80"/>
<dbReference type="SUPFAM" id="SSF52540">
    <property type="entry name" value="P-loop containing nucleoside triphosphate hydrolases"/>
    <property type="match status" value="2"/>
</dbReference>
<organism evidence="6 7">
    <name type="scientific">Microlunatus parietis</name>
    <dbReference type="NCBI Taxonomy" id="682979"/>
    <lineage>
        <taxon>Bacteria</taxon>
        <taxon>Bacillati</taxon>
        <taxon>Actinomycetota</taxon>
        <taxon>Actinomycetes</taxon>
        <taxon>Propionibacteriales</taxon>
        <taxon>Propionibacteriaceae</taxon>
        <taxon>Microlunatus</taxon>
    </lineage>
</organism>
<evidence type="ECO:0000313" key="6">
    <source>
        <dbReference type="EMBL" id="NYE75109.1"/>
    </source>
</evidence>
<evidence type="ECO:0000256" key="2">
    <source>
        <dbReference type="ARBA" id="ARBA00022741"/>
    </source>
</evidence>
<dbReference type="GO" id="GO:0005524">
    <property type="term" value="F:ATP binding"/>
    <property type="evidence" value="ECO:0007669"/>
    <property type="project" value="UniProtKB-KW"/>
</dbReference>
<keyword evidence="4" id="KW-0175">Coiled coil</keyword>
<accession>A0A7Y9IF80</accession>
<feature type="domain" description="ABC transporter" evidence="5">
    <location>
        <begin position="5"/>
        <end position="237"/>
    </location>
</feature>
<keyword evidence="3" id="KW-0067">ATP-binding</keyword>
<gene>
    <name evidence="6" type="ORF">BKA15_006438</name>
</gene>
<dbReference type="PANTHER" id="PTHR19211:SF6">
    <property type="entry name" value="BLL7188 PROTEIN"/>
    <property type="match status" value="1"/>
</dbReference>
<protein>
    <submittedName>
        <fullName evidence="6">ATPase subunit of ABC transporter with duplicated ATPase domains</fullName>
    </submittedName>
</protein>
<keyword evidence="2" id="KW-0547">Nucleotide-binding</keyword>
<dbReference type="InterPro" id="IPR003593">
    <property type="entry name" value="AAA+_ATPase"/>
</dbReference>
<dbReference type="PANTHER" id="PTHR19211">
    <property type="entry name" value="ATP-BINDING TRANSPORT PROTEIN-RELATED"/>
    <property type="match status" value="1"/>
</dbReference>
<dbReference type="Pfam" id="PF00005">
    <property type="entry name" value="ABC_tran"/>
    <property type="match status" value="2"/>
</dbReference>
<evidence type="ECO:0000313" key="7">
    <source>
        <dbReference type="Proteomes" id="UP000569914"/>
    </source>
</evidence>
<dbReference type="InterPro" id="IPR003439">
    <property type="entry name" value="ABC_transporter-like_ATP-bd"/>
</dbReference>
<proteinExistence type="predicted"/>
<keyword evidence="7" id="KW-1185">Reference proteome</keyword>
<feature type="coiled-coil region" evidence="4">
    <location>
        <begin position="226"/>
        <end position="264"/>
    </location>
</feature>
<dbReference type="Proteomes" id="UP000569914">
    <property type="component" value="Unassembled WGS sequence"/>
</dbReference>
<dbReference type="SMART" id="SM00382">
    <property type="entry name" value="AAA"/>
    <property type="match status" value="2"/>
</dbReference>
<dbReference type="InterPro" id="IPR027417">
    <property type="entry name" value="P-loop_NTPase"/>
</dbReference>
<name>A0A7Y9IF80_9ACTN</name>
<dbReference type="Gene3D" id="3.40.50.300">
    <property type="entry name" value="P-loop containing nucleotide triphosphate hydrolases"/>
    <property type="match status" value="2"/>
</dbReference>
<evidence type="ECO:0000256" key="3">
    <source>
        <dbReference type="ARBA" id="ARBA00022840"/>
    </source>
</evidence>
<feature type="domain" description="ABC transporter" evidence="5">
    <location>
        <begin position="316"/>
        <end position="528"/>
    </location>
</feature>
<evidence type="ECO:0000256" key="4">
    <source>
        <dbReference type="SAM" id="Coils"/>
    </source>
</evidence>
<keyword evidence="1" id="KW-0677">Repeat</keyword>
<dbReference type="RefSeq" id="WP_179757670.1">
    <property type="nucleotide sequence ID" value="NZ_JACCBU010000001.1"/>
</dbReference>
<dbReference type="FunFam" id="3.40.50.300:FF:001320">
    <property type="entry name" value="Heme ABC transporter ATP-binding protein"/>
    <property type="match status" value="1"/>
</dbReference>
<evidence type="ECO:0000256" key="1">
    <source>
        <dbReference type="ARBA" id="ARBA00022737"/>
    </source>
</evidence>
<dbReference type="GO" id="GO:0016887">
    <property type="term" value="F:ATP hydrolysis activity"/>
    <property type="evidence" value="ECO:0007669"/>
    <property type="project" value="InterPro"/>
</dbReference>
<dbReference type="PROSITE" id="PS50893">
    <property type="entry name" value="ABC_TRANSPORTER_2"/>
    <property type="match status" value="2"/>
</dbReference>
<dbReference type="InterPro" id="IPR050611">
    <property type="entry name" value="ABCF"/>
</dbReference>
<evidence type="ECO:0000259" key="5">
    <source>
        <dbReference type="PROSITE" id="PS50893"/>
    </source>
</evidence>
<sequence>MPDVLVCHQLSFAWPDGTVVFDRLEVAFPRGRTAVVGRNGAGKSTLIKLLAGDLSPTSGTVTGATRIGYLPQDLVLAADRTVAEVLGVADVLAALAVVDRGEGGEIEFEVIGDRWDVEAEVGAALSRFGFDGIGLDRTIGTLSGGESVLIALAALLLDRPDVLILDEPTNNLDRNARERLYAAVDDWRGAVILVSHDRELLERVDQTAEVRDGEVRIYGGPYSLYMEAVQSEQQAAQRALRNAEADLRRQRRELIETREKLDRRQRYAKGQQDNVPRIVAGNLKRKAQVSAAKLMDTSRGELAEATAAVAAAEERVRDDDLIKVDLGATTVPSRRDVVIAEDLVLRNGLELSLRIRGPERLALVGRNGVGKTTLINTIMGTLPPRQGTIEVKVPASLLPQRLTVLDDDETVLAGVSRLAPTADDNTLRSQLAKFLLGAEVVARRVGDLSGGERFRASLAALLLAEPPPQLLILDEPTNNLDLDSVAQLTSALRQYRGALLVASHDRHFLDDLELTGRLDLDARDTGVVG</sequence>
<reference evidence="6 7" key="1">
    <citation type="submission" date="2020-07" db="EMBL/GenBank/DDBJ databases">
        <title>Sequencing the genomes of 1000 actinobacteria strains.</title>
        <authorList>
            <person name="Klenk H.-P."/>
        </authorList>
    </citation>
    <scope>NUCLEOTIDE SEQUENCE [LARGE SCALE GENOMIC DNA]</scope>
    <source>
        <strain evidence="6 7">DSM 22083</strain>
    </source>
</reference>
<dbReference type="EMBL" id="JACCBU010000001">
    <property type="protein sequence ID" value="NYE75109.1"/>
    <property type="molecule type" value="Genomic_DNA"/>
</dbReference>